<dbReference type="PANTHER" id="PTHR43280">
    <property type="entry name" value="ARAC-FAMILY TRANSCRIPTIONAL REGULATOR"/>
    <property type="match status" value="1"/>
</dbReference>
<dbReference type="Pfam" id="PF02311">
    <property type="entry name" value="AraC_binding"/>
    <property type="match status" value="1"/>
</dbReference>
<dbReference type="Proteomes" id="UP000284277">
    <property type="component" value="Unassembled WGS sequence"/>
</dbReference>
<evidence type="ECO:0000256" key="1">
    <source>
        <dbReference type="ARBA" id="ARBA00023015"/>
    </source>
</evidence>
<evidence type="ECO:0000256" key="2">
    <source>
        <dbReference type="ARBA" id="ARBA00023125"/>
    </source>
</evidence>
<dbReference type="EMBL" id="MCIA01000031">
    <property type="protein sequence ID" value="RKD30182.1"/>
    <property type="molecule type" value="Genomic_DNA"/>
</dbReference>
<organism evidence="5 6">
    <name type="scientific">Lacrimispora algidixylanolytica</name>
    <dbReference type="NCBI Taxonomy" id="94868"/>
    <lineage>
        <taxon>Bacteria</taxon>
        <taxon>Bacillati</taxon>
        <taxon>Bacillota</taxon>
        <taxon>Clostridia</taxon>
        <taxon>Lachnospirales</taxon>
        <taxon>Lachnospiraceae</taxon>
        <taxon>Lacrimispora</taxon>
    </lineage>
</organism>
<proteinExistence type="predicted"/>
<dbReference type="InterPro" id="IPR003313">
    <property type="entry name" value="AraC-bd"/>
</dbReference>
<protein>
    <recommendedName>
        <fullName evidence="4">HTH araC/xylS-type domain-containing protein</fullName>
    </recommendedName>
</protein>
<dbReference type="Gene3D" id="2.60.120.10">
    <property type="entry name" value="Jelly Rolls"/>
    <property type="match status" value="1"/>
</dbReference>
<evidence type="ECO:0000313" key="5">
    <source>
        <dbReference type="EMBL" id="RKD30182.1"/>
    </source>
</evidence>
<dbReference type="InterPro" id="IPR037923">
    <property type="entry name" value="HTH-like"/>
</dbReference>
<sequence>MLELEKMASRHLTGANYVTSINGMIHPDRIMTDHDFLYILDGTWEIMEGDQTYQLKSDDLLILCAGRHHFSKKLCNPGNRHMYLHVQPTKLESFFMANQSLDAPKHMEKAEHIFLCPTLIHCQNHYKIRDYFHEIITCHWSKDQERENRLTLLFNLLICELAEIESGSAKYKIQDTMVEEIIHRIHITPQSFLTLSKIAKEHFICARTINNRFKAVYGKTFHSCQMEIHLDMVRQYLLSHPHSKLHEAALNFGFYDEFHLSKAFKAQFGLSPNQYKKSTNSPLDK</sequence>
<evidence type="ECO:0000259" key="4">
    <source>
        <dbReference type="PROSITE" id="PS01124"/>
    </source>
</evidence>
<dbReference type="InterPro" id="IPR014710">
    <property type="entry name" value="RmlC-like_jellyroll"/>
</dbReference>
<keyword evidence="1" id="KW-0805">Transcription regulation</keyword>
<dbReference type="PANTHER" id="PTHR43280:SF2">
    <property type="entry name" value="HTH-TYPE TRANSCRIPTIONAL REGULATOR EXSA"/>
    <property type="match status" value="1"/>
</dbReference>
<dbReference type="GO" id="GO:0003700">
    <property type="term" value="F:DNA-binding transcription factor activity"/>
    <property type="evidence" value="ECO:0007669"/>
    <property type="project" value="InterPro"/>
</dbReference>
<keyword evidence="3" id="KW-0804">Transcription</keyword>
<evidence type="ECO:0000256" key="3">
    <source>
        <dbReference type="ARBA" id="ARBA00023163"/>
    </source>
</evidence>
<dbReference type="OrthoDB" id="9807321at2"/>
<dbReference type="PROSITE" id="PS01124">
    <property type="entry name" value="HTH_ARAC_FAMILY_2"/>
    <property type="match status" value="1"/>
</dbReference>
<dbReference type="Pfam" id="PF12833">
    <property type="entry name" value="HTH_18"/>
    <property type="match status" value="1"/>
</dbReference>
<evidence type="ECO:0000313" key="6">
    <source>
        <dbReference type="Proteomes" id="UP000284277"/>
    </source>
</evidence>
<dbReference type="Gene3D" id="1.10.10.60">
    <property type="entry name" value="Homeodomain-like"/>
    <property type="match status" value="1"/>
</dbReference>
<accession>A0A419SY55</accession>
<comment type="caution">
    <text evidence="5">The sequence shown here is derived from an EMBL/GenBank/DDBJ whole genome shotgun (WGS) entry which is preliminary data.</text>
</comment>
<reference evidence="5 6" key="1">
    <citation type="submission" date="2016-08" db="EMBL/GenBank/DDBJ databases">
        <title>A new outlook on sporulation: Clostridium algidixylanolyticum.</title>
        <authorList>
            <person name="Poppleton D.I."/>
            <person name="Gribaldo S."/>
        </authorList>
    </citation>
    <scope>NUCLEOTIDE SEQUENCE [LARGE SCALE GENOMIC DNA]</scope>
    <source>
        <strain evidence="5 6">SPL73</strain>
    </source>
</reference>
<feature type="domain" description="HTH araC/xylS-type" evidence="4">
    <location>
        <begin position="179"/>
        <end position="278"/>
    </location>
</feature>
<dbReference type="InterPro" id="IPR018060">
    <property type="entry name" value="HTH_AraC"/>
</dbReference>
<dbReference type="SMART" id="SM00342">
    <property type="entry name" value="HTH_ARAC"/>
    <property type="match status" value="1"/>
</dbReference>
<dbReference type="InterPro" id="IPR009057">
    <property type="entry name" value="Homeodomain-like_sf"/>
</dbReference>
<dbReference type="AlphaFoldDB" id="A0A419SY55"/>
<gene>
    <name evidence="5" type="ORF">BET01_06200</name>
</gene>
<keyword evidence="6" id="KW-1185">Reference proteome</keyword>
<dbReference type="SUPFAM" id="SSF46689">
    <property type="entry name" value="Homeodomain-like"/>
    <property type="match status" value="1"/>
</dbReference>
<dbReference type="SUPFAM" id="SSF51215">
    <property type="entry name" value="Regulatory protein AraC"/>
    <property type="match status" value="1"/>
</dbReference>
<name>A0A419SY55_9FIRM</name>
<keyword evidence="2" id="KW-0238">DNA-binding</keyword>
<dbReference type="GO" id="GO:0043565">
    <property type="term" value="F:sequence-specific DNA binding"/>
    <property type="evidence" value="ECO:0007669"/>
    <property type="project" value="InterPro"/>
</dbReference>
<dbReference type="RefSeq" id="WP_120197706.1">
    <property type="nucleotide sequence ID" value="NZ_MCIA01000031.1"/>
</dbReference>